<proteinExistence type="predicted"/>
<evidence type="ECO:0000313" key="2">
    <source>
        <dbReference type="Proteomes" id="UP000827092"/>
    </source>
</evidence>
<evidence type="ECO:0008006" key="3">
    <source>
        <dbReference type="Google" id="ProtNLM"/>
    </source>
</evidence>
<dbReference type="Proteomes" id="UP000827092">
    <property type="component" value="Unassembled WGS sequence"/>
</dbReference>
<evidence type="ECO:0000313" key="1">
    <source>
        <dbReference type="EMBL" id="KAG8172199.1"/>
    </source>
</evidence>
<keyword evidence="2" id="KW-1185">Reference proteome</keyword>
<dbReference type="Gene3D" id="3.10.200.10">
    <property type="entry name" value="Alpha carbonic anhydrase"/>
    <property type="match status" value="1"/>
</dbReference>
<organism evidence="1 2">
    <name type="scientific">Oedothorax gibbosus</name>
    <dbReference type="NCBI Taxonomy" id="931172"/>
    <lineage>
        <taxon>Eukaryota</taxon>
        <taxon>Metazoa</taxon>
        <taxon>Ecdysozoa</taxon>
        <taxon>Arthropoda</taxon>
        <taxon>Chelicerata</taxon>
        <taxon>Arachnida</taxon>
        <taxon>Araneae</taxon>
        <taxon>Araneomorphae</taxon>
        <taxon>Entelegynae</taxon>
        <taxon>Araneoidea</taxon>
        <taxon>Linyphiidae</taxon>
        <taxon>Erigoninae</taxon>
        <taxon>Oedothorax</taxon>
    </lineage>
</organism>
<accession>A0AAV6TKU4</accession>
<dbReference type="InterPro" id="IPR036398">
    <property type="entry name" value="CA_dom_sf"/>
</dbReference>
<dbReference type="AlphaFoldDB" id="A0AAV6TKU4"/>
<dbReference type="SUPFAM" id="SSF51069">
    <property type="entry name" value="Carbonic anhydrase"/>
    <property type="match status" value="1"/>
</dbReference>
<comment type="caution">
    <text evidence="1">The sequence shown here is derived from an EMBL/GenBank/DDBJ whole genome shotgun (WGS) entry which is preliminary data.</text>
</comment>
<reference evidence="1 2" key="1">
    <citation type="journal article" date="2022" name="Nat. Ecol. Evol.">
        <title>A masculinizing supergene underlies an exaggerated male reproductive morph in a spider.</title>
        <authorList>
            <person name="Hendrickx F."/>
            <person name="De Corte Z."/>
            <person name="Sonet G."/>
            <person name="Van Belleghem S.M."/>
            <person name="Kostlbacher S."/>
            <person name="Vangestel C."/>
        </authorList>
    </citation>
    <scope>NUCLEOTIDE SEQUENCE [LARGE SCALE GENOMIC DNA]</scope>
    <source>
        <strain evidence="1">W744_W776</strain>
    </source>
</reference>
<gene>
    <name evidence="1" type="ORF">JTE90_006876</name>
</gene>
<name>A0AAV6TKU4_9ARAC</name>
<dbReference type="EMBL" id="JAFNEN010002983">
    <property type="protein sequence ID" value="KAG8172199.1"/>
    <property type="molecule type" value="Genomic_DNA"/>
</dbReference>
<protein>
    <recommendedName>
        <fullName evidence="3">Secreted protein</fullName>
    </recommendedName>
</protein>
<sequence length="79" mass="9009">MTNIIGLFSVVLITSNILDKICSHDAIFHQVFLLRRLMQGDRSHPKTILANNFRPPQSLHNRSVRTNVFNHDIGVSSQK</sequence>